<feature type="domain" description="Transcriptional repressor PaaX-like central Cas2-like" evidence="1">
    <location>
        <begin position="2"/>
        <end position="60"/>
    </location>
</feature>
<dbReference type="AlphaFoldDB" id="A0A1F5XI58"/>
<protein>
    <recommendedName>
        <fullName evidence="1">Transcriptional repressor PaaX-like central Cas2-like domain-containing protein</fullName>
    </recommendedName>
</protein>
<name>A0A1F5XI58_9BACT</name>
<accession>A0A1F5XI58</accession>
<evidence type="ECO:0000313" key="3">
    <source>
        <dbReference type="Proteomes" id="UP000177346"/>
    </source>
</evidence>
<comment type="caution">
    <text evidence="2">The sequence shown here is derived from an EMBL/GenBank/DDBJ whole genome shotgun (WGS) entry which is preliminary data.</text>
</comment>
<dbReference type="Proteomes" id="UP000177346">
    <property type="component" value="Unassembled WGS sequence"/>
</dbReference>
<proteinExistence type="predicted"/>
<dbReference type="Pfam" id="PF20803">
    <property type="entry name" value="PaaX_M"/>
    <property type="match status" value="1"/>
</dbReference>
<reference evidence="2 3" key="1">
    <citation type="journal article" date="2016" name="Nat. Commun.">
        <title>Thousands of microbial genomes shed light on interconnected biogeochemical processes in an aquifer system.</title>
        <authorList>
            <person name="Anantharaman K."/>
            <person name="Brown C.T."/>
            <person name="Hug L.A."/>
            <person name="Sharon I."/>
            <person name="Castelle C.J."/>
            <person name="Probst A.J."/>
            <person name="Thomas B.C."/>
            <person name="Singh A."/>
            <person name="Wilkins M.J."/>
            <person name="Karaoz U."/>
            <person name="Brodie E.L."/>
            <person name="Williams K.H."/>
            <person name="Hubbard S.S."/>
            <person name="Banfield J.F."/>
        </authorList>
    </citation>
    <scope>NUCLEOTIDE SEQUENCE [LARGE SCALE GENOMIC DNA]</scope>
</reference>
<dbReference type="InterPro" id="IPR048846">
    <property type="entry name" value="PaaX-like_central"/>
</dbReference>
<dbReference type="EMBL" id="MFIF01000003">
    <property type="protein sequence ID" value="OGF87604.1"/>
    <property type="molecule type" value="Genomic_DNA"/>
</dbReference>
<evidence type="ECO:0000313" key="2">
    <source>
        <dbReference type="EMBL" id="OGF87604.1"/>
    </source>
</evidence>
<evidence type="ECO:0000259" key="1">
    <source>
        <dbReference type="Pfam" id="PF20803"/>
    </source>
</evidence>
<gene>
    <name evidence="2" type="ORF">A3B19_02300</name>
</gene>
<sequence>MRGKRDLLRKELAAFGFMQLQKSVWAYPYKLPEEFIDLWKNAGILSYCVIIEAKSVVFGYNASWLLFILFKM</sequence>
<organism evidence="2 3">
    <name type="scientific">Candidatus Giovannonibacteria bacterium RIFCSPLOWO2_01_FULL_46_32</name>
    <dbReference type="NCBI Taxonomy" id="1798353"/>
    <lineage>
        <taxon>Bacteria</taxon>
        <taxon>Candidatus Giovannoniibacteriota</taxon>
    </lineage>
</organism>